<dbReference type="GO" id="GO:0005634">
    <property type="term" value="C:nucleus"/>
    <property type="evidence" value="ECO:0007669"/>
    <property type="project" value="TreeGrafter"/>
</dbReference>
<dbReference type="Gene3D" id="2.170.270.10">
    <property type="entry name" value="SET domain"/>
    <property type="match status" value="1"/>
</dbReference>
<dbReference type="InterPro" id="IPR011990">
    <property type="entry name" value="TPR-like_helical_dom_sf"/>
</dbReference>
<name>A0A8C5AW36_GADMO</name>
<feature type="domain" description="SET" evidence="1">
    <location>
        <begin position="3"/>
        <end position="222"/>
    </location>
</feature>
<dbReference type="Gene3D" id="1.25.40.10">
    <property type="entry name" value="Tetratricopeptide repeat domain"/>
    <property type="match status" value="1"/>
</dbReference>
<accession>A0A8C5AW36</accession>
<dbReference type="GO" id="GO:0032259">
    <property type="term" value="P:methylation"/>
    <property type="evidence" value="ECO:0007669"/>
    <property type="project" value="UniProtKB-KW"/>
</dbReference>
<keyword evidence="3" id="KW-1185">Reference proteome</keyword>
<sequence length="406" mass="44651">MSVKVERFSSPGKGNGLRAVSGVPAGGRVWSAAPLAACVSNTLTGEVCSGCFTRRASLRRCSQCRTAPAGVGSVHKRECVCLRDLLPRAPTDSVRLAARILFNPHGTSEELYTLEEHERGLSQLADMLQIYLQPEVPDLMEEMTSLPPSCQDPLSLLAKVACNCFTISDEELKEVGVGLYPSLSLLNHDCRPNCVVVFEGSRLVLRAVKDVCPGEELLISYIDTVSVTADRQRQLSDQYHFTCNCQCCGTQAMDGAMLCGEESCWRPLEQAHPRLEGLQADSRILPSGSLLSAAECAVPDDNVHKLRVADLALDACVNLGVWGRALTYGLKTLPAYRRYYPDPHPAHGLQLMRVGKLHHYLGNTEEALDLLRQGYEILRITHGEENPLTRRLSLKLEQCRAEIRPS</sequence>
<dbReference type="GeneTree" id="ENSGT00940000156766"/>
<reference evidence="2" key="2">
    <citation type="submission" date="2025-09" db="UniProtKB">
        <authorList>
            <consortium name="Ensembl"/>
        </authorList>
    </citation>
    <scope>IDENTIFICATION</scope>
</reference>
<dbReference type="Gene3D" id="6.10.140.2220">
    <property type="match status" value="1"/>
</dbReference>
<dbReference type="Gene3D" id="1.10.220.160">
    <property type="match status" value="1"/>
</dbReference>
<dbReference type="GO" id="GO:0008270">
    <property type="term" value="F:zinc ion binding"/>
    <property type="evidence" value="ECO:0007669"/>
    <property type="project" value="UniProtKB-KW"/>
</dbReference>
<protein>
    <recommendedName>
        <fullName evidence="1">SET domain-containing protein</fullName>
    </recommendedName>
</protein>
<dbReference type="InterPro" id="IPR001214">
    <property type="entry name" value="SET_dom"/>
</dbReference>
<proteinExistence type="predicted"/>
<dbReference type="Gene3D" id="1.25.40.970">
    <property type="match status" value="1"/>
</dbReference>
<reference evidence="2" key="1">
    <citation type="submission" date="2025-08" db="UniProtKB">
        <authorList>
            <consortium name="Ensembl"/>
        </authorList>
    </citation>
    <scope>IDENTIFICATION</scope>
</reference>
<dbReference type="PANTHER" id="PTHR12197:SF288">
    <property type="entry name" value="HISTONE-LYSINE N-METHYLTRANSFERASE SMYD3"/>
    <property type="match status" value="1"/>
</dbReference>
<organism evidence="2 3">
    <name type="scientific">Gadus morhua</name>
    <name type="common">Atlantic cod</name>
    <dbReference type="NCBI Taxonomy" id="8049"/>
    <lineage>
        <taxon>Eukaryota</taxon>
        <taxon>Metazoa</taxon>
        <taxon>Chordata</taxon>
        <taxon>Craniata</taxon>
        <taxon>Vertebrata</taxon>
        <taxon>Euteleostomi</taxon>
        <taxon>Actinopterygii</taxon>
        <taxon>Neopterygii</taxon>
        <taxon>Teleostei</taxon>
        <taxon>Neoteleostei</taxon>
        <taxon>Acanthomorphata</taxon>
        <taxon>Zeiogadaria</taxon>
        <taxon>Gadariae</taxon>
        <taxon>Gadiformes</taxon>
        <taxon>Gadoidei</taxon>
        <taxon>Gadidae</taxon>
        <taxon>Gadus</taxon>
    </lineage>
</organism>
<dbReference type="PROSITE" id="PS50280">
    <property type="entry name" value="SET"/>
    <property type="match status" value="1"/>
</dbReference>
<dbReference type="InterPro" id="IPR046341">
    <property type="entry name" value="SET_dom_sf"/>
</dbReference>
<dbReference type="Ensembl" id="ENSGMOT00000052949.1">
    <property type="protein sequence ID" value="ENSGMOP00000037611.1"/>
    <property type="gene ID" value="ENSGMOG00000034850.1"/>
</dbReference>
<dbReference type="AlphaFoldDB" id="A0A8C5AW36"/>
<dbReference type="SUPFAM" id="SSF82199">
    <property type="entry name" value="SET domain"/>
    <property type="match status" value="1"/>
</dbReference>
<evidence type="ECO:0000313" key="2">
    <source>
        <dbReference type="Ensembl" id="ENSGMOP00000037611.1"/>
    </source>
</evidence>
<dbReference type="Pfam" id="PF00856">
    <property type="entry name" value="SET"/>
    <property type="match status" value="1"/>
</dbReference>
<dbReference type="SMART" id="SM00317">
    <property type="entry name" value="SET"/>
    <property type="match status" value="1"/>
</dbReference>
<dbReference type="InterPro" id="IPR050869">
    <property type="entry name" value="H3K4_H4K5_MeTrfase"/>
</dbReference>
<dbReference type="GO" id="GO:0140999">
    <property type="term" value="F:histone H3K4 trimethyltransferase activity"/>
    <property type="evidence" value="ECO:0007669"/>
    <property type="project" value="UniProtKB-EC"/>
</dbReference>
<evidence type="ECO:0000313" key="3">
    <source>
        <dbReference type="Proteomes" id="UP000694546"/>
    </source>
</evidence>
<dbReference type="Proteomes" id="UP000694546">
    <property type="component" value="Chromosome 14"/>
</dbReference>
<dbReference type="PANTHER" id="PTHR12197">
    <property type="entry name" value="HISTONE-LYSINE N-METHYLTRANSFERASE SMYD"/>
    <property type="match status" value="1"/>
</dbReference>
<evidence type="ECO:0000259" key="1">
    <source>
        <dbReference type="PROSITE" id="PS50280"/>
    </source>
</evidence>
<dbReference type="OMA" id="LHMKLGK"/>